<feature type="region of interest" description="Disordered" evidence="1">
    <location>
        <begin position="447"/>
        <end position="470"/>
    </location>
</feature>
<feature type="domain" description="RRN6 K-rich C-terminal" evidence="2">
    <location>
        <begin position="478"/>
        <end position="591"/>
    </location>
</feature>
<feature type="compositionally biased region" description="Acidic residues" evidence="1">
    <location>
        <begin position="86"/>
        <end position="129"/>
    </location>
</feature>
<feature type="compositionally biased region" description="Polar residues" evidence="1">
    <location>
        <begin position="553"/>
        <end position="563"/>
    </location>
</feature>
<feature type="region of interest" description="Disordered" evidence="1">
    <location>
        <begin position="76"/>
        <end position="133"/>
    </location>
</feature>
<comment type="caution">
    <text evidence="3">The sequence shown here is derived from an EMBL/GenBank/DDBJ whole genome shotgun (WGS) entry which is preliminary data.</text>
</comment>
<dbReference type="Proteomes" id="UP000274822">
    <property type="component" value="Unassembled WGS sequence"/>
</dbReference>
<feature type="region of interest" description="Disordered" evidence="1">
    <location>
        <begin position="268"/>
        <end position="294"/>
    </location>
</feature>
<organism evidence="3 4">
    <name type="scientific">Jimgerdemannia flammicorona</name>
    <dbReference type="NCBI Taxonomy" id="994334"/>
    <lineage>
        <taxon>Eukaryota</taxon>
        <taxon>Fungi</taxon>
        <taxon>Fungi incertae sedis</taxon>
        <taxon>Mucoromycota</taxon>
        <taxon>Mucoromycotina</taxon>
        <taxon>Endogonomycetes</taxon>
        <taxon>Endogonales</taxon>
        <taxon>Endogonaceae</taxon>
        <taxon>Jimgerdemannia</taxon>
    </lineage>
</organism>
<evidence type="ECO:0000256" key="1">
    <source>
        <dbReference type="SAM" id="MobiDB-lite"/>
    </source>
</evidence>
<dbReference type="InterPro" id="IPR048536">
    <property type="entry name" value="Rrn6_K-rich"/>
</dbReference>
<keyword evidence="4" id="KW-1185">Reference proteome</keyword>
<feature type="compositionally biased region" description="Basic residues" evidence="1">
    <location>
        <begin position="580"/>
        <end position="591"/>
    </location>
</feature>
<name>A0A433QXF0_9FUNG</name>
<gene>
    <name evidence="3" type="ORF">BC938DRAFT_480814</name>
</gene>
<dbReference type="AlphaFoldDB" id="A0A433QXF0"/>
<evidence type="ECO:0000259" key="2">
    <source>
        <dbReference type="Pfam" id="PF20639"/>
    </source>
</evidence>
<evidence type="ECO:0000313" key="3">
    <source>
        <dbReference type="EMBL" id="RUS34387.1"/>
    </source>
</evidence>
<proteinExistence type="predicted"/>
<dbReference type="EMBL" id="RBNJ01000532">
    <property type="protein sequence ID" value="RUS34387.1"/>
    <property type="molecule type" value="Genomic_DNA"/>
</dbReference>
<sequence length="591" mass="64797">WSRRDPTIVAHRFISSASGAHPPISIADPYALPAFPSHARSSPFEDDISPRHTPADDEIVIPPLVGLRVFAGRACPVKEDEKEKDGEEEGEDEEDEEEDGEEEENEEEEDEEEDKEDKEGEKEENEEKEDVGNCGDAHCFTIFQLAKSGEVYEQLFRTKVNGHDGGVVAAAAAEATRPKWSKHVCQLAKRVKDLEDEARAWDEIGRRKRRHVNMEGVLEYLTDELLPGERICRGAAPLSPMGTSVQEKLDTVSYPLTLYEILKDPGDETKSDVLKGKKPHYPSPSSSRSSTTAGSDANFEAHLANTLMQLGPRVASWPVVPQTGIFGVEGNAGSVEELVRAMEAVYIFPNVDDGSENGGNDELSPSTRFPLALARSARHQAIANLARDIRGAMQAFQRKQPRLEPPSQPGQGESSSAPVAATYTSARPPFAFKYIFANASRAHRNINLTDDSDDDMTLPPAQLPPQPTPTVSNSALALLTEWRVGEDPSLYEYVNPDHQPIDLEQIGGRNRKAKRATRSSSPPSSDQEDHVPEIVMRSSIPTAVTRGFLSQVATTEQPEQTQVRAVAASQPEPGAFGVKGGKKKKKRIIGF</sequence>
<protein>
    <recommendedName>
        <fullName evidence="2">RRN6 K-rich C-terminal domain-containing protein</fullName>
    </recommendedName>
</protein>
<evidence type="ECO:0000313" key="4">
    <source>
        <dbReference type="Proteomes" id="UP000274822"/>
    </source>
</evidence>
<feature type="compositionally biased region" description="Low complexity" evidence="1">
    <location>
        <begin position="409"/>
        <end position="418"/>
    </location>
</feature>
<feature type="region of interest" description="Disordered" evidence="1">
    <location>
        <begin position="31"/>
        <end position="59"/>
    </location>
</feature>
<feature type="compositionally biased region" description="Basic and acidic residues" evidence="1">
    <location>
        <begin position="76"/>
        <end position="85"/>
    </location>
</feature>
<feature type="non-terminal residue" evidence="3">
    <location>
        <position position="1"/>
    </location>
</feature>
<feature type="region of interest" description="Disordered" evidence="1">
    <location>
        <begin position="497"/>
        <end position="533"/>
    </location>
</feature>
<accession>A0A433QXF0</accession>
<dbReference type="Pfam" id="PF20639">
    <property type="entry name" value="Rrn6_K-rich"/>
    <property type="match status" value="1"/>
</dbReference>
<feature type="region of interest" description="Disordered" evidence="1">
    <location>
        <begin position="398"/>
        <end position="418"/>
    </location>
</feature>
<reference evidence="3 4" key="1">
    <citation type="journal article" date="2018" name="New Phytol.">
        <title>Phylogenomics of Endogonaceae and evolution of mycorrhizas within Mucoromycota.</title>
        <authorList>
            <person name="Chang Y."/>
            <person name="Desiro A."/>
            <person name="Na H."/>
            <person name="Sandor L."/>
            <person name="Lipzen A."/>
            <person name="Clum A."/>
            <person name="Barry K."/>
            <person name="Grigoriev I.V."/>
            <person name="Martin F.M."/>
            <person name="Stajich J.E."/>
            <person name="Smith M.E."/>
            <person name="Bonito G."/>
            <person name="Spatafora J.W."/>
        </authorList>
    </citation>
    <scope>NUCLEOTIDE SEQUENCE [LARGE SCALE GENOMIC DNA]</scope>
    <source>
        <strain evidence="3 4">AD002</strain>
    </source>
</reference>
<feature type="region of interest" description="Disordered" evidence="1">
    <location>
        <begin position="553"/>
        <end position="591"/>
    </location>
</feature>